<gene>
    <name evidence="1" type="ORF">V9T40_003490</name>
</gene>
<dbReference type="AlphaFoldDB" id="A0AAN9TSM4"/>
<sequence length="225" mass="26177">MEINVTNKSPHEMKQLGKPCNDKCVHQCTKIINEAQRAQILKYFHGLEDPNLQRLFIQKCVERDAEKENDSVYHRYFFTINRRRIRVCKLFFISTLAIKPSFILEALNVVFENNSTKEKEEKKGNPKIVEGVINHIKSIPRIISCSMDKNGEREYIETSINVETMYQLYIKYSKTHNYPQATFEVYSEVFASKNEIFKKCQESVPLLGPNEVTLITLKADSKSTS</sequence>
<name>A0AAN9TSM4_9HEMI</name>
<proteinExistence type="predicted"/>
<protein>
    <submittedName>
        <fullName evidence="1">Uncharacterized protein</fullName>
    </submittedName>
</protein>
<comment type="caution">
    <text evidence="1">The sequence shown here is derived from an EMBL/GenBank/DDBJ whole genome shotgun (WGS) entry which is preliminary data.</text>
</comment>
<keyword evidence="2" id="KW-1185">Reference proteome</keyword>
<accession>A0AAN9TSM4</accession>
<reference evidence="1 2" key="1">
    <citation type="submission" date="2024-03" db="EMBL/GenBank/DDBJ databases">
        <title>Adaptation during the transition from Ophiocordyceps entomopathogen to insect associate is accompanied by gene loss and intensified selection.</title>
        <authorList>
            <person name="Ward C.M."/>
            <person name="Onetto C.A."/>
            <person name="Borneman A.R."/>
        </authorList>
    </citation>
    <scope>NUCLEOTIDE SEQUENCE [LARGE SCALE GENOMIC DNA]</scope>
    <source>
        <strain evidence="1">AWRI1</strain>
        <tissue evidence="1">Single Adult Female</tissue>
    </source>
</reference>
<dbReference type="EMBL" id="JBBCAQ010000006">
    <property type="protein sequence ID" value="KAK7603491.1"/>
    <property type="molecule type" value="Genomic_DNA"/>
</dbReference>
<dbReference type="Proteomes" id="UP001367676">
    <property type="component" value="Unassembled WGS sequence"/>
</dbReference>
<dbReference type="PANTHER" id="PTHR10773">
    <property type="entry name" value="DNA-DIRECTED RNA POLYMERASES I, II, AND III SUBUNIT RPABC2"/>
    <property type="match status" value="1"/>
</dbReference>
<dbReference type="PANTHER" id="PTHR10773:SF19">
    <property type="match status" value="1"/>
</dbReference>
<organism evidence="1 2">
    <name type="scientific">Parthenolecanium corni</name>
    <dbReference type="NCBI Taxonomy" id="536013"/>
    <lineage>
        <taxon>Eukaryota</taxon>
        <taxon>Metazoa</taxon>
        <taxon>Ecdysozoa</taxon>
        <taxon>Arthropoda</taxon>
        <taxon>Hexapoda</taxon>
        <taxon>Insecta</taxon>
        <taxon>Pterygota</taxon>
        <taxon>Neoptera</taxon>
        <taxon>Paraneoptera</taxon>
        <taxon>Hemiptera</taxon>
        <taxon>Sternorrhyncha</taxon>
        <taxon>Coccoidea</taxon>
        <taxon>Coccidae</taxon>
        <taxon>Parthenolecanium</taxon>
    </lineage>
</organism>
<evidence type="ECO:0000313" key="2">
    <source>
        <dbReference type="Proteomes" id="UP001367676"/>
    </source>
</evidence>
<evidence type="ECO:0000313" key="1">
    <source>
        <dbReference type="EMBL" id="KAK7603491.1"/>
    </source>
</evidence>